<comment type="subcellular location">
    <subcellularLocation>
        <location evidence="1">Membrane</location>
    </subcellularLocation>
</comment>
<comment type="caution">
    <text evidence="8">The sequence shown here is derived from an EMBL/GenBank/DDBJ whole genome shotgun (WGS) entry which is preliminary data.</text>
</comment>
<evidence type="ECO:0000256" key="3">
    <source>
        <dbReference type="ARBA" id="ARBA00022448"/>
    </source>
</evidence>
<organism evidence="8 9">
    <name type="scientific">Anisodus tanguticus</name>
    <dbReference type="NCBI Taxonomy" id="243964"/>
    <lineage>
        <taxon>Eukaryota</taxon>
        <taxon>Viridiplantae</taxon>
        <taxon>Streptophyta</taxon>
        <taxon>Embryophyta</taxon>
        <taxon>Tracheophyta</taxon>
        <taxon>Spermatophyta</taxon>
        <taxon>Magnoliopsida</taxon>
        <taxon>eudicotyledons</taxon>
        <taxon>Gunneridae</taxon>
        <taxon>Pentapetalae</taxon>
        <taxon>asterids</taxon>
        <taxon>lamiids</taxon>
        <taxon>Solanales</taxon>
        <taxon>Solanaceae</taxon>
        <taxon>Solanoideae</taxon>
        <taxon>Hyoscyameae</taxon>
        <taxon>Anisodus</taxon>
    </lineage>
</organism>
<gene>
    <name evidence="8" type="ORF">RND71_009449</name>
</gene>
<dbReference type="PANTHER" id="PTHR45618">
    <property type="entry name" value="MITOCHONDRIAL DICARBOXYLATE CARRIER-RELATED"/>
    <property type="match status" value="1"/>
</dbReference>
<evidence type="ECO:0000256" key="5">
    <source>
        <dbReference type="ARBA" id="ARBA00022737"/>
    </source>
</evidence>
<protein>
    <submittedName>
        <fullName evidence="8">Uncharacterized protein</fullName>
    </submittedName>
</protein>
<keyword evidence="4" id="KW-0812">Transmembrane</keyword>
<keyword evidence="9" id="KW-1185">Reference proteome</keyword>
<evidence type="ECO:0000313" key="9">
    <source>
        <dbReference type="Proteomes" id="UP001291623"/>
    </source>
</evidence>
<proteinExistence type="inferred from homology"/>
<keyword evidence="6" id="KW-1133">Transmembrane helix</keyword>
<evidence type="ECO:0000256" key="1">
    <source>
        <dbReference type="ARBA" id="ARBA00004370"/>
    </source>
</evidence>
<accession>A0AAE1SFU5</accession>
<dbReference type="GO" id="GO:0016020">
    <property type="term" value="C:membrane"/>
    <property type="evidence" value="ECO:0007669"/>
    <property type="project" value="UniProtKB-SubCell"/>
</dbReference>
<dbReference type="EMBL" id="JAVYJV010000005">
    <property type="protein sequence ID" value="KAK4369974.1"/>
    <property type="molecule type" value="Genomic_DNA"/>
</dbReference>
<dbReference type="Gene3D" id="1.50.40.10">
    <property type="entry name" value="Mitochondrial carrier domain"/>
    <property type="match status" value="1"/>
</dbReference>
<dbReference type="InterPro" id="IPR050391">
    <property type="entry name" value="Mito_Metabolite_Transporter"/>
</dbReference>
<evidence type="ECO:0000256" key="7">
    <source>
        <dbReference type="ARBA" id="ARBA00023136"/>
    </source>
</evidence>
<reference evidence="8" key="1">
    <citation type="submission" date="2023-12" db="EMBL/GenBank/DDBJ databases">
        <title>Genome assembly of Anisodus tanguticus.</title>
        <authorList>
            <person name="Wang Y.-J."/>
        </authorList>
    </citation>
    <scope>NUCLEOTIDE SEQUENCE</scope>
    <source>
        <strain evidence="8">KB-2021</strain>
        <tissue evidence="8">Leaf</tissue>
    </source>
</reference>
<evidence type="ECO:0000256" key="4">
    <source>
        <dbReference type="ARBA" id="ARBA00022692"/>
    </source>
</evidence>
<dbReference type="InterPro" id="IPR023395">
    <property type="entry name" value="MCP_dom_sf"/>
</dbReference>
<keyword evidence="7" id="KW-0472">Membrane</keyword>
<name>A0AAE1SFU5_9SOLA</name>
<evidence type="ECO:0000256" key="6">
    <source>
        <dbReference type="ARBA" id="ARBA00022989"/>
    </source>
</evidence>
<comment type="similarity">
    <text evidence="2">Belongs to the mitochondrial carrier (TC 2.A.29) family.</text>
</comment>
<dbReference type="SUPFAM" id="SSF103506">
    <property type="entry name" value="Mitochondrial carrier"/>
    <property type="match status" value="1"/>
</dbReference>
<evidence type="ECO:0000313" key="8">
    <source>
        <dbReference type="EMBL" id="KAK4369974.1"/>
    </source>
</evidence>
<keyword evidence="3" id="KW-0813">Transport</keyword>
<sequence>MRVLVLFYDGLSAELLRQVIYTTAQLGSFRIRVNKATDAYEGKLLTLYQKALFGLTAGAIGACADLSLTHMQADDGPTVVTVSLNVGMSASYEQSVEFLKDNLGMGDAATSFGTIKAGGSLELYIGFPVYWVQFSLVL</sequence>
<dbReference type="Proteomes" id="UP001291623">
    <property type="component" value="Unassembled WGS sequence"/>
</dbReference>
<evidence type="ECO:0000256" key="2">
    <source>
        <dbReference type="ARBA" id="ARBA00006375"/>
    </source>
</evidence>
<dbReference type="AlphaFoldDB" id="A0AAE1SFU5"/>
<keyword evidence="5" id="KW-0677">Repeat</keyword>